<dbReference type="EMBL" id="JAVGVR010000001">
    <property type="protein sequence ID" value="MDQ6596703.1"/>
    <property type="molecule type" value="Genomic_DNA"/>
</dbReference>
<name>A0AA90R6H8_9BACI</name>
<evidence type="ECO:0000256" key="1">
    <source>
        <dbReference type="SAM" id="MobiDB-lite"/>
    </source>
</evidence>
<gene>
    <name evidence="2" type="ORF">RCG21_10125</name>
</gene>
<feature type="region of interest" description="Disordered" evidence="1">
    <location>
        <begin position="1"/>
        <end position="52"/>
    </location>
</feature>
<proteinExistence type="predicted"/>
<organism evidence="2 3">
    <name type="scientific">Bacillus salipaludis</name>
    <dbReference type="NCBI Taxonomy" id="2547811"/>
    <lineage>
        <taxon>Bacteria</taxon>
        <taxon>Bacillati</taxon>
        <taxon>Bacillota</taxon>
        <taxon>Bacilli</taxon>
        <taxon>Bacillales</taxon>
        <taxon>Bacillaceae</taxon>
        <taxon>Bacillus</taxon>
    </lineage>
</organism>
<accession>A0AA90R6H8</accession>
<dbReference type="AlphaFoldDB" id="A0AA90R6H8"/>
<keyword evidence="3" id="KW-1185">Reference proteome</keyword>
<protein>
    <submittedName>
        <fullName evidence="2">Uncharacterized protein</fullName>
    </submittedName>
</protein>
<dbReference type="Proteomes" id="UP001178888">
    <property type="component" value="Unassembled WGS sequence"/>
</dbReference>
<sequence length="52" mass="6042">MSREPWKMSIMKPMKDKNRKGPVQNVLHKADEGQNRKGRVENVLHKADEGQN</sequence>
<evidence type="ECO:0000313" key="2">
    <source>
        <dbReference type="EMBL" id="MDQ6596703.1"/>
    </source>
</evidence>
<dbReference type="RefSeq" id="WP_165976146.1">
    <property type="nucleotide sequence ID" value="NZ_JAVGVR010000001.1"/>
</dbReference>
<feature type="compositionally biased region" description="Basic and acidic residues" evidence="1">
    <location>
        <begin position="28"/>
        <end position="52"/>
    </location>
</feature>
<comment type="caution">
    <text evidence="2">The sequence shown here is derived from an EMBL/GenBank/DDBJ whole genome shotgun (WGS) entry which is preliminary data.</text>
</comment>
<evidence type="ECO:0000313" key="3">
    <source>
        <dbReference type="Proteomes" id="UP001178888"/>
    </source>
</evidence>
<reference evidence="2" key="1">
    <citation type="submission" date="2023-08" db="EMBL/GenBank/DDBJ databases">
        <title>Nitrogen cycling bacteria in agricultural field soils.</title>
        <authorList>
            <person name="Jang J."/>
        </authorList>
    </citation>
    <scope>NUCLEOTIDE SEQUENCE</scope>
    <source>
        <strain evidence="2">PS3-36</strain>
    </source>
</reference>